<dbReference type="GO" id="GO:0006820">
    <property type="term" value="P:monoatomic anion transport"/>
    <property type="evidence" value="ECO:0007669"/>
    <property type="project" value="InterPro"/>
</dbReference>
<dbReference type="PhylomeDB" id="A0A0G4FRF4"/>
<sequence>MRFAVLIAAACGAAVTSAGVVKEETPYAFLNGVRQLRRSEARRASPVTSFAESSNEVGDSVVLAIEESLEKEEMPPIVEPFGKGLVRDLKLKGKWYASDIADGLNLKTLATVFFMFFNCLAPAVAFGGALQKNTAGLIGVFETLLFTAITGMAYALTSGQPMTIMASTGPVLTFTFVLYNFAIANGYAFLPVYAWVGLWSAFYLLLASAFSFSNVIAYLTRFTDEIFSFLISMIFIKDGSTYFLKLLQNADVPLAMSGSALQVGLTTFMTAYILKGLKGGSLFQKNIREKISDFGPSLGVLAGVLVALAFKTGFGVELPALSVPDTFATTTGRPWLTDIMSAPMNIKLGSAIPAIFGAILFFMDQNISVRLVNMPRNKLRKGYAYDLDILVTAGVIAAASLFGLPWVVAATVPALNHVGAMTLTKGETLAEKVLGKEAGVGKAEGAPLGVLENRVSGFLIHALMLGAVLKGKGLLALVPEAVLKGLFVYAGVASLKGNTMWERLVLMITGGDKKPSTPWTDNLKTSRIHAFTALQVASLYGLWWVKDSKYGIVFPIVIAALHPIRLLAEKLGWFSKQELEYLDGETE</sequence>
<keyword evidence="2 5" id="KW-0812">Transmembrane</keyword>
<evidence type="ECO:0000313" key="8">
    <source>
        <dbReference type="EMBL" id="CEM16642.1"/>
    </source>
</evidence>
<keyword evidence="6" id="KW-0732">Signal</keyword>
<feature type="transmembrane region" description="Helical" evidence="5">
    <location>
        <begin position="137"/>
        <end position="156"/>
    </location>
</feature>
<feature type="transmembrane region" description="Helical" evidence="5">
    <location>
        <begin position="294"/>
        <end position="314"/>
    </location>
</feature>
<evidence type="ECO:0000256" key="3">
    <source>
        <dbReference type="ARBA" id="ARBA00022989"/>
    </source>
</evidence>
<evidence type="ECO:0000259" key="7">
    <source>
        <dbReference type="Pfam" id="PF00955"/>
    </source>
</evidence>
<feature type="transmembrane region" description="Helical" evidence="5">
    <location>
        <begin position="254"/>
        <end position="274"/>
    </location>
</feature>
<dbReference type="Pfam" id="PF00955">
    <property type="entry name" value="HCO3_cotransp"/>
    <property type="match status" value="2"/>
</dbReference>
<dbReference type="AlphaFoldDB" id="A0A0G4FRF4"/>
<dbReference type="PRINTS" id="PR01231">
    <property type="entry name" value="HCO3TRNSPORT"/>
</dbReference>
<protein>
    <recommendedName>
        <fullName evidence="7">Bicarbonate transporter-like transmembrane domain-containing protein</fullName>
    </recommendedName>
</protein>
<dbReference type="InterPro" id="IPR011531">
    <property type="entry name" value="HCO3_transpt-like_TM_dom"/>
</dbReference>
<feature type="transmembrane region" description="Helical" evidence="5">
    <location>
        <begin position="344"/>
        <end position="363"/>
    </location>
</feature>
<feature type="transmembrane region" description="Helical" evidence="5">
    <location>
        <begin position="109"/>
        <end position="130"/>
    </location>
</feature>
<dbReference type="GO" id="GO:0005452">
    <property type="term" value="F:solute:inorganic anion antiporter activity"/>
    <property type="evidence" value="ECO:0007669"/>
    <property type="project" value="InterPro"/>
</dbReference>
<feature type="signal peptide" evidence="6">
    <location>
        <begin position="1"/>
        <end position="18"/>
    </location>
</feature>
<evidence type="ECO:0000256" key="2">
    <source>
        <dbReference type="ARBA" id="ARBA00022692"/>
    </source>
</evidence>
<evidence type="ECO:0000256" key="6">
    <source>
        <dbReference type="SAM" id="SignalP"/>
    </source>
</evidence>
<dbReference type="EMBL" id="CDMZ01000550">
    <property type="protein sequence ID" value="CEM16642.1"/>
    <property type="molecule type" value="Genomic_DNA"/>
</dbReference>
<dbReference type="InterPro" id="IPR003020">
    <property type="entry name" value="HCO3_transpt_euk"/>
</dbReference>
<evidence type="ECO:0000256" key="4">
    <source>
        <dbReference type="ARBA" id="ARBA00023136"/>
    </source>
</evidence>
<keyword evidence="4 5" id="KW-0472">Membrane</keyword>
<feature type="domain" description="Bicarbonate transporter-like transmembrane" evidence="7">
    <location>
        <begin position="265"/>
        <end position="586"/>
    </location>
</feature>
<organism evidence="8">
    <name type="scientific">Chromera velia CCMP2878</name>
    <dbReference type="NCBI Taxonomy" id="1169474"/>
    <lineage>
        <taxon>Eukaryota</taxon>
        <taxon>Sar</taxon>
        <taxon>Alveolata</taxon>
        <taxon>Colpodellida</taxon>
        <taxon>Chromeraceae</taxon>
        <taxon>Chromera</taxon>
    </lineage>
</organism>
<dbReference type="PANTHER" id="PTHR11453:SF127">
    <property type="entry name" value="SOLUTE CARRIER FAMILY 4 MEMBER 11"/>
    <property type="match status" value="1"/>
</dbReference>
<accession>A0A0G4FRF4</accession>
<proteinExistence type="predicted"/>
<dbReference type="PANTHER" id="PTHR11453">
    <property type="entry name" value="ANION EXCHANGE PROTEIN"/>
    <property type="match status" value="1"/>
</dbReference>
<dbReference type="GO" id="GO:0005886">
    <property type="term" value="C:plasma membrane"/>
    <property type="evidence" value="ECO:0007669"/>
    <property type="project" value="TreeGrafter"/>
</dbReference>
<gene>
    <name evidence="8" type="ORF">Cvel_3635</name>
</gene>
<dbReference type="GO" id="GO:0050801">
    <property type="term" value="P:monoatomic ion homeostasis"/>
    <property type="evidence" value="ECO:0007669"/>
    <property type="project" value="TreeGrafter"/>
</dbReference>
<dbReference type="VEuPathDB" id="CryptoDB:Cvel_3635"/>
<keyword evidence="3 5" id="KW-1133">Transmembrane helix</keyword>
<feature type="chain" id="PRO_5005189145" description="Bicarbonate transporter-like transmembrane domain-containing protein" evidence="6">
    <location>
        <begin position="19"/>
        <end position="587"/>
    </location>
</feature>
<dbReference type="Gene3D" id="1.10.287.570">
    <property type="entry name" value="Helical hairpin bin"/>
    <property type="match status" value="1"/>
</dbReference>
<evidence type="ECO:0000256" key="5">
    <source>
        <dbReference type="SAM" id="Phobius"/>
    </source>
</evidence>
<evidence type="ECO:0000256" key="1">
    <source>
        <dbReference type="ARBA" id="ARBA00004141"/>
    </source>
</evidence>
<name>A0A0G4FRF4_9ALVE</name>
<reference evidence="8" key="1">
    <citation type="submission" date="2014-11" db="EMBL/GenBank/DDBJ databases">
        <authorList>
            <person name="Otto D Thomas"/>
            <person name="Naeem Raeece"/>
        </authorList>
    </citation>
    <scope>NUCLEOTIDE SEQUENCE</scope>
</reference>
<feature type="transmembrane region" description="Helical" evidence="5">
    <location>
        <begin position="384"/>
        <end position="408"/>
    </location>
</feature>
<feature type="domain" description="Bicarbonate transporter-like transmembrane" evidence="7">
    <location>
        <begin position="81"/>
        <end position="252"/>
    </location>
</feature>
<comment type="subcellular location">
    <subcellularLocation>
        <location evidence="1">Membrane</location>
        <topology evidence="1">Multi-pass membrane protein</topology>
    </subcellularLocation>
</comment>
<feature type="transmembrane region" description="Helical" evidence="5">
    <location>
        <begin position="193"/>
        <end position="219"/>
    </location>
</feature>